<sequence length="152" mass="18241">MKISLKIFTFYIFSIGFFLLKFPWLVYVVECSCKGDIFPKYYAFPLIYKSDSLASSMAEIFYISGVLLNGLIITFFILIIDFYFLKFLRNRKFLLKIYSSLKILLLLFSLYSYYISYTFLNDDRIEWKSDFKEHVKTYKAECKGYFKEILIN</sequence>
<keyword evidence="4" id="KW-1185">Reference proteome</keyword>
<comment type="caution">
    <text evidence="3">The sequence shown here is derived from an EMBL/GenBank/DDBJ whole genome shotgun (WGS) entry which is preliminary data.</text>
</comment>
<feature type="transmembrane region" description="Helical" evidence="1">
    <location>
        <begin position="7"/>
        <end position="29"/>
    </location>
</feature>
<dbReference type="KEGG" id="cbp:EB354_06180"/>
<feature type="transmembrane region" description="Helical" evidence="1">
    <location>
        <begin position="97"/>
        <end position="115"/>
    </location>
</feature>
<dbReference type="Proteomes" id="UP000190669">
    <property type="component" value="Unassembled WGS sequence"/>
</dbReference>
<dbReference type="Proteomes" id="UP000251937">
    <property type="component" value="Unassembled WGS sequence"/>
</dbReference>
<protein>
    <recommendedName>
        <fullName evidence="6">DUF3810 family protein</fullName>
    </recommendedName>
</protein>
<name>A0AAX2IGA1_9FLAO</name>
<evidence type="ECO:0000256" key="1">
    <source>
        <dbReference type="SAM" id="Phobius"/>
    </source>
</evidence>
<evidence type="ECO:0000313" key="3">
    <source>
        <dbReference type="EMBL" id="SQA87541.1"/>
    </source>
</evidence>
<accession>A0AAX2IGA1</accession>
<evidence type="ECO:0000313" key="4">
    <source>
        <dbReference type="Proteomes" id="UP000190669"/>
    </source>
</evidence>
<evidence type="ECO:0000313" key="5">
    <source>
        <dbReference type="Proteomes" id="UP000251937"/>
    </source>
</evidence>
<dbReference type="EMBL" id="FUZE01000028">
    <property type="protein sequence ID" value="SKC08547.1"/>
    <property type="molecule type" value="Genomic_DNA"/>
</dbReference>
<feature type="transmembrane region" description="Helical" evidence="1">
    <location>
        <begin position="60"/>
        <end position="85"/>
    </location>
</feature>
<proteinExistence type="predicted"/>
<keyword evidence="1" id="KW-0472">Membrane</keyword>
<reference evidence="2 4" key="1">
    <citation type="submission" date="2017-02" db="EMBL/GenBank/DDBJ databases">
        <authorList>
            <person name="Varghese N."/>
            <person name="Submissions S."/>
        </authorList>
    </citation>
    <scope>NUCLEOTIDE SEQUENCE [LARGE SCALE GENOMIC DNA]</scope>
    <source>
        <strain evidence="2 4">DSM 16775</strain>
    </source>
</reference>
<evidence type="ECO:0008006" key="6">
    <source>
        <dbReference type="Google" id="ProtNLM"/>
    </source>
</evidence>
<gene>
    <name evidence="3" type="ORF">NCTC11212_00403</name>
    <name evidence="2" type="ORF">SAMN05421800_12839</name>
</gene>
<dbReference type="AlphaFoldDB" id="A0AAX2IGA1"/>
<evidence type="ECO:0000313" key="2">
    <source>
        <dbReference type="EMBL" id="SKC08547.1"/>
    </source>
</evidence>
<reference evidence="3 5" key="2">
    <citation type="submission" date="2018-06" db="EMBL/GenBank/DDBJ databases">
        <authorList>
            <consortium name="Pathogen Informatics"/>
            <person name="Doyle S."/>
        </authorList>
    </citation>
    <scope>NUCLEOTIDE SEQUENCE [LARGE SCALE GENOMIC DNA]</scope>
    <source>
        <strain evidence="3 5">NCTC11212</strain>
    </source>
</reference>
<keyword evidence="1" id="KW-0812">Transmembrane</keyword>
<dbReference type="EMBL" id="UAVR01000003">
    <property type="protein sequence ID" value="SQA87541.1"/>
    <property type="molecule type" value="Genomic_DNA"/>
</dbReference>
<organism evidence="3 5">
    <name type="scientific">Chryseobacterium balustinum</name>
    <dbReference type="NCBI Taxonomy" id="246"/>
    <lineage>
        <taxon>Bacteria</taxon>
        <taxon>Pseudomonadati</taxon>
        <taxon>Bacteroidota</taxon>
        <taxon>Flavobacteriia</taxon>
        <taxon>Flavobacteriales</taxon>
        <taxon>Weeksellaceae</taxon>
        <taxon>Chryseobacterium group</taxon>
        <taxon>Chryseobacterium</taxon>
    </lineage>
</organism>
<keyword evidence="1" id="KW-1133">Transmembrane helix</keyword>